<feature type="region of interest" description="Disordered" evidence="15">
    <location>
        <begin position="333"/>
        <end position="356"/>
    </location>
</feature>
<keyword evidence="8" id="KW-0408">Iron</keyword>
<reference evidence="16 17" key="1">
    <citation type="submission" date="2018-11" db="EMBL/GenBank/DDBJ databases">
        <title>Haplotype-resolved cattle genomes.</title>
        <authorList>
            <person name="Low W.Y."/>
            <person name="Tearle R."/>
            <person name="Bickhart D.M."/>
            <person name="Rosen B.D."/>
            <person name="Koren S."/>
            <person name="Rhie A."/>
            <person name="Hiendleder S."/>
            <person name="Phillippy A.M."/>
            <person name="Smith T.P.L."/>
            <person name="Williams J.L."/>
        </authorList>
    </citation>
    <scope>NUCLEOTIDE SEQUENCE [LARGE SCALE GENOMIC DNA]</scope>
</reference>
<dbReference type="GO" id="GO:0032981">
    <property type="term" value="P:mitochondrial respiratory chain complex I assembly"/>
    <property type="evidence" value="ECO:0007669"/>
    <property type="project" value="TreeGrafter"/>
</dbReference>
<dbReference type="HAMAP" id="MF_02040">
    <property type="entry name" value="Mrp_NBP35"/>
    <property type="match status" value="1"/>
</dbReference>
<comment type="function">
    <text evidence="12">Iron-sulfur cluster transfer protein involved in the assembly of the mitochondrial membrane respiratory chain NADH dehydrogenase (Complex I). May deliver one or more Fe-S clusters to complex I subunits.</text>
</comment>
<dbReference type="InterPro" id="IPR033756">
    <property type="entry name" value="YlxH/NBP35"/>
</dbReference>
<dbReference type="GeneTree" id="ENSGT00950000183193"/>
<dbReference type="GO" id="GO:0005759">
    <property type="term" value="C:mitochondrial matrix"/>
    <property type="evidence" value="ECO:0007669"/>
    <property type="project" value="UniProtKB-ARBA"/>
</dbReference>
<dbReference type="PANTHER" id="PTHR42961">
    <property type="entry name" value="IRON-SULFUR PROTEIN NUBPL"/>
    <property type="match status" value="1"/>
</dbReference>
<evidence type="ECO:0000256" key="3">
    <source>
        <dbReference type="ARBA" id="ARBA00022485"/>
    </source>
</evidence>
<keyword evidence="6" id="KW-0067">ATP-binding</keyword>
<evidence type="ECO:0000256" key="8">
    <source>
        <dbReference type="ARBA" id="ARBA00023004"/>
    </source>
</evidence>
<name>A0A4W2IIY4_BOBOX</name>
<evidence type="ECO:0000256" key="6">
    <source>
        <dbReference type="ARBA" id="ARBA00022840"/>
    </source>
</evidence>
<keyword evidence="5" id="KW-0547">Nucleotide-binding</keyword>
<dbReference type="InterPro" id="IPR027417">
    <property type="entry name" value="P-loop_NTPase"/>
</dbReference>
<evidence type="ECO:0000256" key="9">
    <source>
        <dbReference type="ARBA" id="ARBA00023014"/>
    </source>
</evidence>
<evidence type="ECO:0000313" key="16">
    <source>
        <dbReference type="Ensembl" id="ENSBIXP00005044119.1"/>
    </source>
</evidence>
<dbReference type="InterPro" id="IPR000808">
    <property type="entry name" value="Mrp-like_CS"/>
</dbReference>
<dbReference type="CDD" id="cd02037">
    <property type="entry name" value="Mrp_NBP35"/>
    <property type="match status" value="1"/>
</dbReference>
<dbReference type="PROSITE" id="PS01215">
    <property type="entry name" value="MRP"/>
    <property type="match status" value="1"/>
</dbReference>
<keyword evidence="9" id="KW-0411">Iron-sulfur</keyword>
<gene>
    <name evidence="16" type="primary">NUBPL</name>
</gene>
<comment type="subcellular location">
    <subcellularLocation>
        <location evidence="2">Mitochondrion</location>
    </subcellularLocation>
</comment>
<comment type="cofactor">
    <cofactor evidence="1">
        <name>[4Fe-4S] cluster</name>
        <dbReference type="ChEBI" id="CHEBI:49883"/>
    </cofactor>
</comment>
<evidence type="ECO:0000256" key="14">
    <source>
        <dbReference type="ARBA" id="ARBA00081370"/>
    </source>
</evidence>
<evidence type="ECO:0000256" key="4">
    <source>
        <dbReference type="ARBA" id="ARBA00022723"/>
    </source>
</evidence>
<dbReference type="GO" id="GO:0046872">
    <property type="term" value="F:metal ion binding"/>
    <property type="evidence" value="ECO:0007669"/>
    <property type="project" value="UniProtKB-KW"/>
</dbReference>
<dbReference type="Proteomes" id="UP000429181">
    <property type="component" value="Chromosome 21"/>
</dbReference>
<proteinExistence type="inferred from homology"/>
<feature type="compositionally biased region" description="Acidic residues" evidence="15">
    <location>
        <begin position="340"/>
        <end position="356"/>
    </location>
</feature>
<dbReference type="Gene3D" id="3.40.50.300">
    <property type="entry name" value="P-loop containing nucleotide triphosphate hydrolases"/>
    <property type="match status" value="1"/>
</dbReference>
<evidence type="ECO:0000256" key="2">
    <source>
        <dbReference type="ARBA" id="ARBA00004173"/>
    </source>
</evidence>
<dbReference type="GO" id="GO:0051539">
    <property type="term" value="F:4 iron, 4 sulfur cluster binding"/>
    <property type="evidence" value="ECO:0007669"/>
    <property type="project" value="UniProtKB-KW"/>
</dbReference>
<dbReference type="Pfam" id="PF10609">
    <property type="entry name" value="ParA"/>
    <property type="match status" value="2"/>
</dbReference>
<evidence type="ECO:0000313" key="17">
    <source>
        <dbReference type="Proteomes" id="UP000429181"/>
    </source>
</evidence>
<keyword evidence="3" id="KW-0004">4Fe-4S</keyword>
<comment type="similarity">
    <text evidence="11">Belongs to the Mrp/NBP35 ATP-binding proteins family.</text>
</comment>
<dbReference type="SUPFAM" id="SSF52540">
    <property type="entry name" value="P-loop containing nucleoside triphosphate hydrolases"/>
    <property type="match status" value="1"/>
</dbReference>
<evidence type="ECO:0000256" key="10">
    <source>
        <dbReference type="ARBA" id="ARBA00023128"/>
    </source>
</evidence>
<dbReference type="GO" id="GO:0016226">
    <property type="term" value="P:iron-sulfur cluster assembly"/>
    <property type="evidence" value="ECO:0007669"/>
    <property type="project" value="InterPro"/>
</dbReference>
<sequence length="356" mass="38524">MEAERCYGTSSPRARRDGFRIGLQAVFRAMGVWRRLLVFGGVSLRGCGGVRVPLGGSRLVICRRQFSGAESETLKQRRSQIMSRGLPKQKPIEGVKQVIVVASGKGGVGKSTTAVNLALALAANDSGKFSEQRSTETGEGKSKAVGLLDVDVYGPSIPKMMNLKGNPELSQSNLMRPLLNYGIACMSMGFLVEETAPLVWRGLMVMSAIEKLLRQVDWGQLDYLVVDMPPGTGDVQLSVSQNIPISGAVIVSTPQDIALMDAHKGAEMFRKVHVPVLGLVQNMSVFQCPKCKHKTHIFGADGARRLARTLDLDILGDIPLHLNIREASDTGQPIVFSQPESDESGEIQEPADQEGE</sequence>
<keyword evidence="7" id="KW-0809">Transit peptide</keyword>
<reference evidence="16" key="2">
    <citation type="submission" date="2025-08" db="UniProtKB">
        <authorList>
            <consortium name="Ensembl"/>
        </authorList>
    </citation>
    <scope>IDENTIFICATION</scope>
</reference>
<keyword evidence="4" id="KW-0479">Metal-binding</keyword>
<evidence type="ECO:0000256" key="1">
    <source>
        <dbReference type="ARBA" id="ARBA00001966"/>
    </source>
</evidence>
<dbReference type="InterPro" id="IPR019591">
    <property type="entry name" value="Mrp/NBP35_ATP-bd"/>
</dbReference>
<dbReference type="InterPro" id="IPR044304">
    <property type="entry name" value="NUBPL-like"/>
</dbReference>
<dbReference type="FunFam" id="3.40.50.300:FF:000709">
    <property type="entry name" value="Iron-sulfur protein NUBPL isoform X1"/>
    <property type="match status" value="1"/>
</dbReference>
<evidence type="ECO:0000256" key="13">
    <source>
        <dbReference type="ARBA" id="ARBA00069083"/>
    </source>
</evidence>
<evidence type="ECO:0000256" key="15">
    <source>
        <dbReference type="SAM" id="MobiDB-lite"/>
    </source>
</evidence>
<accession>A0A4W2IIY4</accession>
<keyword evidence="10" id="KW-0496">Mitochondrion</keyword>
<evidence type="ECO:0000256" key="11">
    <source>
        <dbReference type="ARBA" id="ARBA00024036"/>
    </source>
</evidence>
<dbReference type="GO" id="GO:0140663">
    <property type="term" value="F:ATP-dependent FeS chaperone activity"/>
    <property type="evidence" value="ECO:0007669"/>
    <property type="project" value="InterPro"/>
</dbReference>
<protein>
    <recommendedName>
        <fullName evidence="13">Iron-sulfur cluster transfer protein NUBPL</fullName>
    </recommendedName>
    <alternativeName>
        <fullName evidence="14">Nucleotide-binding protein-like</fullName>
    </alternativeName>
</protein>
<evidence type="ECO:0000256" key="12">
    <source>
        <dbReference type="ARBA" id="ARBA00056637"/>
    </source>
</evidence>
<dbReference type="GO" id="GO:0005524">
    <property type="term" value="F:ATP binding"/>
    <property type="evidence" value="ECO:0007669"/>
    <property type="project" value="UniProtKB-KW"/>
</dbReference>
<evidence type="ECO:0000256" key="5">
    <source>
        <dbReference type="ARBA" id="ARBA00022741"/>
    </source>
</evidence>
<evidence type="ECO:0000256" key="7">
    <source>
        <dbReference type="ARBA" id="ARBA00022946"/>
    </source>
</evidence>
<organism evidence="16 17">
    <name type="scientific">Bos indicus x Bos taurus</name>
    <name type="common">Hybrid cattle</name>
    <dbReference type="NCBI Taxonomy" id="30522"/>
    <lineage>
        <taxon>Eukaryota</taxon>
        <taxon>Metazoa</taxon>
        <taxon>Chordata</taxon>
        <taxon>Craniata</taxon>
        <taxon>Vertebrata</taxon>
        <taxon>Euteleostomi</taxon>
        <taxon>Mammalia</taxon>
        <taxon>Eutheria</taxon>
        <taxon>Laurasiatheria</taxon>
        <taxon>Artiodactyla</taxon>
        <taxon>Ruminantia</taxon>
        <taxon>Pecora</taxon>
        <taxon>Bovidae</taxon>
        <taxon>Bovinae</taxon>
        <taxon>Bos</taxon>
    </lineage>
</organism>
<dbReference type="PANTHER" id="PTHR42961:SF2">
    <property type="entry name" value="IRON-SULFUR PROTEIN NUBPL"/>
    <property type="match status" value="1"/>
</dbReference>
<dbReference type="Ensembl" id="ENSBIXT00005041098.1">
    <property type="protein sequence ID" value="ENSBIXP00005044119.1"/>
    <property type="gene ID" value="ENSBIXG00005027931.1"/>
</dbReference>
<dbReference type="AlphaFoldDB" id="A0A4W2IIY4"/>